<sequence>MNVPREPVVSIQQAYVSDVAEGHLAFAALVAHDCVAVPGPLDWLRDEKIPLEVLLIPVGGEEPGVVERIRPARAEIIGFASHPEGAVAFLYLAQPSRYCPTAGVLRAEDFEKSLSAGEKDMWKALEAAGGVPTRAQAPSWDAALRTVSGIEEAQRRELVRTELFQTAAEVAVKVCPPMKGCRGFVRP</sequence>
<name>A0A918UAX8_9ACTN</name>
<organism evidence="1 2">
    <name type="scientific">Streptomyces minutiscleroticus</name>
    <dbReference type="NCBI Taxonomy" id="68238"/>
    <lineage>
        <taxon>Bacteria</taxon>
        <taxon>Bacillati</taxon>
        <taxon>Actinomycetota</taxon>
        <taxon>Actinomycetes</taxon>
        <taxon>Kitasatosporales</taxon>
        <taxon>Streptomycetaceae</taxon>
        <taxon>Streptomyces</taxon>
    </lineage>
</organism>
<reference evidence="1" key="1">
    <citation type="journal article" date="2014" name="Int. J. Syst. Evol. Microbiol.">
        <title>Complete genome sequence of Corynebacterium casei LMG S-19264T (=DSM 44701T), isolated from a smear-ripened cheese.</title>
        <authorList>
            <consortium name="US DOE Joint Genome Institute (JGI-PGF)"/>
            <person name="Walter F."/>
            <person name="Albersmeier A."/>
            <person name="Kalinowski J."/>
            <person name="Ruckert C."/>
        </authorList>
    </citation>
    <scope>NUCLEOTIDE SEQUENCE</scope>
    <source>
        <strain evidence="1">JCM 4790</strain>
    </source>
</reference>
<evidence type="ECO:0000313" key="2">
    <source>
        <dbReference type="Proteomes" id="UP000619244"/>
    </source>
</evidence>
<dbReference type="Proteomes" id="UP000619244">
    <property type="component" value="Unassembled WGS sequence"/>
</dbReference>
<gene>
    <name evidence="1" type="ORF">GCM10010358_82720</name>
</gene>
<dbReference type="EMBL" id="BMVU01000145">
    <property type="protein sequence ID" value="GGY19275.1"/>
    <property type="molecule type" value="Genomic_DNA"/>
</dbReference>
<proteinExistence type="predicted"/>
<keyword evidence="2" id="KW-1185">Reference proteome</keyword>
<evidence type="ECO:0000313" key="1">
    <source>
        <dbReference type="EMBL" id="GGY19275.1"/>
    </source>
</evidence>
<dbReference type="AlphaFoldDB" id="A0A918UAX8"/>
<comment type="caution">
    <text evidence="1">The sequence shown here is derived from an EMBL/GenBank/DDBJ whole genome shotgun (WGS) entry which is preliminary data.</text>
</comment>
<reference evidence="1" key="2">
    <citation type="submission" date="2020-09" db="EMBL/GenBank/DDBJ databases">
        <authorList>
            <person name="Sun Q."/>
            <person name="Ohkuma M."/>
        </authorList>
    </citation>
    <scope>NUCLEOTIDE SEQUENCE</scope>
    <source>
        <strain evidence="1">JCM 4790</strain>
    </source>
</reference>
<protein>
    <submittedName>
        <fullName evidence="1">Uncharacterized protein</fullName>
    </submittedName>
</protein>
<accession>A0A918UAX8</accession>